<dbReference type="EMBL" id="BAAABM010000016">
    <property type="protein sequence ID" value="GAA0333606.1"/>
    <property type="molecule type" value="Genomic_DNA"/>
</dbReference>
<accession>A0ABN0WDE5</accession>
<reference evidence="1 2" key="1">
    <citation type="journal article" date="2019" name="Int. J. Syst. Evol. Microbiol.">
        <title>The Global Catalogue of Microorganisms (GCM) 10K type strain sequencing project: providing services to taxonomists for standard genome sequencing and annotation.</title>
        <authorList>
            <consortium name="The Broad Institute Genomics Platform"/>
            <consortium name="The Broad Institute Genome Sequencing Center for Infectious Disease"/>
            <person name="Wu L."/>
            <person name="Ma J."/>
        </authorList>
    </citation>
    <scope>NUCLEOTIDE SEQUENCE [LARGE SCALE GENOMIC DNA]</scope>
    <source>
        <strain evidence="1 2">JCM 3146</strain>
    </source>
</reference>
<organism evidence="1 2">
    <name type="scientific">Actinoallomurus spadix</name>
    <dbReference type="NCBI Taxonomy" id="79912"/>
    <lineage>
        <taxon>Bacteria</taxon>
        <taxon>Bacillati</taxon>
        <taxon>Actinomycetota</taxon>
        <taxon>Actinomycetes</taxon>
        <taxon>Streptosporangiales</taxon>
        <taxon>Thermomonosporaceae</taxon>
        <taxon>Actinoallomurus</taxon>
    </lineage>
</organism>
<evidence type="ECO:0000313" key="1">
    <source>
        <dbReference type="EMBL" id="GAA0333606.1"/>
    </source>
</evidence>
<name>A0ABN0WDE5_9ACTN</name>
<comment type="caution">
    <text evidence="1">The sequence shown here is derived from an EMBL/GenBank/DDBJ whole genome shotgun (WGS) entry which is preliminary data.</text>
</comment>
<keyword evidence="2" id="KW-1185">Reference proteome</keyword>
<proteinExistence type="predicted"/>
<dbReference type="Proteomes" id="UP001501822">
    <property type="component" value="Unassembled WGS sequence"/>
</dbReference>
<gene>
    <name evidence="1" type="ORF">GCM10010151_24200</name>
</gene>
<protein>
    <submittedName>
        <fullName evidence="1">Uncharacterized protein</fullName>
    </submittedName>
</protein>
<sequence>MAAAIRFGVQNASVAGSDTPYGSPAWTLTEVLCRWVDRAAAGPASVTSAAGIRTNGIIFVARTSHPVHDNH</sequence>
<evidence type="ECO:0000313" key="2">
    <source>
        <dbReference type="Proteomes" id="UP001501822"/>
    </source>
</evidence>